<dbReference type="GO" id="GO:0002250">
    <property type="term" value="P:adaptive immune response"/>
    <property type="evidence" value="ECO:0007669"/>
    <property type="project" value="UniProtKB-KW"/>
</dbReference>
<dbReference type="SMART" id="SM00409">
    <property type="entry name" value="IG"/>
    <property type="match status" value="1"/>
</dbReference>
<dbReference type="InterPro" id="IPR007110">
    <property type="entry name" value="Ig-like_dom"/>
</dbReference>
<evidence type="ECO:0000256" key="3">
    <source>
        <dbReference type="ARBA" id="ARBA00023130"/>
    </source>
</evidence>
<dbReference type="PANTHER" id="PTHR19367">
    <property type="entry name" value="T-CELL RECEPTOR ALPHA CHAIN V REGION"/>
    <property type="match status" value="1"/>
</dbReference>
<evidence type="ECO:0000256" key="5">
    <source>
        <dbReference type="ARBA" id="ARBA00023319"/>
    </source>
</evidence>
<evidence type="ECO:0000259" key="8">
    <source>
        <dbReference type="PROSITE" id="PS50835"/>
    </source>
</evidence>
<evidence type="ECO:0000313" key="9">
    <source>
        <dbReference type="Ensembl" id="ENSCCNP00000005024.1"/>
    </source>
</evidence>
<organism evidence="9">
    <name type="scientific">Castor canadensis</name>
    <name type="common">American beaver</name>
    <dbReference type="NCBI Taxonomy" id="51338"/>
    <lineage>
        <taxon>Eukaryota</taxon>
        <taxon>Metazoa</taxon>
        <taxon>Chordata</taxon>
        <taxon>Craniata</taxon>
        <taxon>Vertebrata</taxon>
        <taxon>Euteleostomi</taxon>
        <taxon>Mammalia</taxon>
        <taxon>Eutheria</taxon>
        <taxon>Euarchontoglires</taxon>
        <taxon>Glires</taxon>
        <taxon>Rodentia</taxon>
        <taxon>Castorimorpha</taxon>
        <taxon>Castoridae</taxon>
        <taxon>Castor</taxon>
    </lineage>
</organism>
<feature type="signal peptide" evidence="7">
    <location>
        <begin position="1"/>
        <end position="22"/>
    </location>
</feature>
<dbReference type="PROSITE" id="PS50835">
    <property type="entry name" value="IG_LIKE"/>
    <property type="match status" value="1"/>
</dbReference>
<keyword evidence="6" id="KW-1279">T cell receptor</keyword>
<dbReference type="AlphaFoldDB" id="A0A8C0W575"/>
<dbReference type="GO" id="GO:0042101">
    <property type="term" value="C:T cell receptor complex"/>
    <property type="evidence" value="ECO:0007669"/>
    <property type="project" value="UniProtKB-KW"/>
</dbReference>
<keyword evidence="2" id="KW-0391">Immunity</keyword>
<keyword evidence="5" id="KW-0393">Immunoglobulin domain</keyword>
<dbReference type="InterPro" id="IPR013783">
    <property type="entry name" value="Ig-like_fold"/>
</dbReference>
<dbReference type="InterPro" id="IPR051287">
    <property type="entry name" value="TCR_variable_region"/>
</dbReference>
<dbReference type="PANTHER" id="PTHR19367:SF42">
    <property type="entry name" value="T CELL RECEPTOR ALPHA VARIABLE 18"/>
    <property type="match status" value="1"/>
</dbReference>
<reference evidence="9" key="1">
    <citation type="submission" date="2023-09" db="UniProtKB">
        <authorList>
            <consortium name="Ensembl"/>
        </authorList>
    </citation>
    <scope>IDENTIFICATION</scope>
</reference>
<sequence>MNMISVTCSVLMIFLMFRRSSGDSVTQTKGPLTLIEGSPMFLNCTYQTTYSDTFTLWYVQYLNEAPQLLLKSATESQKIENQGFQATLVKKDNSFHLQKSSLQLSDSAVYYCTMRDTVRGATGGRCLRITVR</sequence>
<dbReference type="InterPro" id="IPR013106">
    <property type="entry name" value="Ig_V-set"/>
</dbReference>
<evidence type="ECO:0000256" key="7">
    <source>
        <dbReference type="SAM" id="SignalP"/>
    </source>
</evidence>
<protein>
    <recommendedName>
        <fullName evidence="8">Ig-like domain-containing protein</fullName>
    </recommendedName>
</protein>
<dbReference type="InterPro" id="IPR036179">
    <property type="entry name" value="Ig-like_dom_sf"/>
</dbReference>
<feature type="domain" description="Ig-like" evidence="8">
    <location>
        <begin position="23"/>
        <end position="130"/>
    </location>
</feature>
<keyword evidence="1 7" id="KW-0732">Signal</keyword>
<evidence type="ECO:0000256" key="1">
    <source>
        <dbReference type="ARBA" id="ARBA00022729"/>
    </source>
</evidence>
<keyword evidence="4" id="KW-0675">Receptor</keyword>
<evidence type="ECO:0000256" key="6">
    <source>
        <dbReference type="ARBA" id="ARBA00043266"/>
    </source>
</evidence>
<proteinExistence type="predicted"/>
<feature type="chain" id="PRO_5034555374" description="Ig-like domain-containing protein" evidence="7">
    <location>
        <begin position="23"/>
        <end position="132"/>
    </location>
</feature>
<accession>A0A8C0W575</accession>
<evidence type="ECO:0000256" key="4">
    <source>
        <dbReference type="ARBA" id="ARBA00023170"/>
    </source>
</evidence>
<name>A0A8C0W575_CASCN</name>
<dbReference type="Gene3D" id="2.60.40.10">
    <property type="entry name" value="Immunoglobulins"/>
    <property type="match status" value="1"/>
</dbReference>
<dbReference type="InterPro" id="IPR003599">
    <property type="entry name" value="Ig_sub"/>
</dbReference>
<dbReference type="Ensembl" id="ENSCCNT00000006609.1">
    <property type="protein sequence ID" value="ENSCCNP00000005024.1"/>
    <property type="gene ID" value="ENSCCNG00000005366.1"/>
</dbReference>
<dbReference type="SUPFAM" id="SSF48726">
    <property type="entry name" value="Immunoglobulin"/>
    <property type="match status" value="1"/>
</dbReference>
<evidence type="ECO:0000256" key="2">
    <source>
        <dbReference type="ARBA" id="ARBA00022859"/>
    </source>
</evidence>
<keyword evidence="3" id="KW-1064">Adaptive immunity</keyword>
<dbReference type="Pfam" id="PF07686">
    <property type="entry name" value="V-set"/>
    <property type="match status" value="1"/>
</dbReference>